<evidence type="ECO:0000313" key="2">
    <source>
        <dbReference type="EMBL" id="MFC3033036.1"/>
    </source>
</evidence>
<feature type="signal peptide" evidence="1">
    <location>
        <begin position="1"/>
        <end position="21"/>
    </location>
</feature>
<keyword evidence="1" id="KW-0732">Signal</keyword>
<keyword evidence="3" id="KW-1185">Reference proteome</keyword>
<proteinExistence type="predicted"/>
<comment type="caution">
    <text evidence="2">The sequence shown here is derived from an EMBL/GenBank/DDBJ whole genome shotgun (WGS) entry which is preliminary data.</text>
</comment>
<name>A0ABV7CKD7_9GAMM</name>
<organism evidence="2 3">
    <name type="scientific">Pseudoalteromonas fenneropenaei</name>
    <dbReference type="NCBI Taxonomy" id="1737459"/>
    <lineage>
        <taxon>Bacteria</taxon>
        <taxon>Pseudomonadati</taxon>
        <taxon>Pseudomonadota</taxon>
        <taxon>Gammaproteobacteria</taxon>
        <taxon>Alteromonadales</taxon>
        <taxon>Pseudoalteromonadaceae</taxon>
        <taxon>Pseudoalteromonas</taxon>
    </lineage>
</organism>
<reference evidence="3" key="1">
    <citation type="journal article" date="2019" name="Int. J. Syst. Evol. Microbiol.">
        <title>The Global Catalogue of Microorganisms (GCM) 10K type strain sequencing project: providing services to taxonomists for standard genome sequencing and annotation.</title>
        <authorList>
            <consortium name="The Broad Institute Genomics Platform"/>
            <consortium name="The Broad Institute Genome Sequencing Center for Infectious Disease"/>
            <person name="Wu L."/>
            <person name="Ma J."/>
        </authorList>
    </citation>
    <scope>NUCLEOTIDE SEQUENCE [LARGE SCALE GENOMIC DNA]</scope>
    <source>
        <strain evidence="3">KCTC 42730</strain>
    </source>
</reference>
<dbReference type="RefSeq" id="WP_377124112.1">
    <property type="nucleotide sequence ID" value="NZ_JBHRSD010000017.1"/>
</dbReference>
<evidence type="ECO:0000313" key="3">
    <source>
        <dbReference type="Proteomes" id="UP001595453"/>
    </source>
</evidence>
<dbReference type="EMBL" id="JBHRSD010000017">
    <property type="protein sequence ID" value="MFC3033036.1"/>
    <property type="molecule type" value="Genomic_DNA"/>
</dbReference>
<dbReference type="Proteomes" id="UP001595453">
    <property type="component" value="Unassembled WGS sequence"/>
</dbReference>
<protein>
    <submittedName>
        <fullName evidence="2">Uncharacterized protein</fullName>
    </submittedName>
</protein>
<feature type="chain" id="PRO_5045298119" evidence="1">
    <location>
        <begin position="22"/>
        <end position="148"/>
    </location>
</feature>
<accession>A0ABV7CKD7</accession>
<evidence type="ECO:0000256" key="1">
    <source>
        <dbReference type="SAM" id="SignalP"/>
    </source>
</evidence>
<sequence>MMSLLKLSAAALFVSVFSLNAQSINKSVEMASQIKRNISSNSQLLGLSEETYKYANDQFLRLHFGTLDHNIPLISEIPEFISPENYSESELNEAMNIQKAKFASLLGLPVAKLDSFIEHMSVVYKSDLFSRKVVTSDAREVSDMESSR</sequence>
<gene>
    <name evidence="2" type="ORF">ACFOEE_10930</name>
</gene>